<reference evidence="2 3" key="1">
    <citation type="submission" date="2014-02" db="EMBL/GenBank/DDBJ databases">
        <title>Draft Genome of Hylemonella gracilis isolated from the Niagara River.</title>
        <authorList>
            <person name="Pawlowski D.R."/>
            <person name="Koudelka G.B."/>
        </authorList>
    </citation>
    <scope>NUCLEOTIDE SEQUENCE [LARGE SCALE GENOMIC DNA]</scope>
    <source>
        <strain evidence="2 3">Niagara R</strain>
    </source>
</reference>
<dbReference type="STRING" id="1458275.AZ34_09065"/>
<dbReference type="Proteomes" id="UP000023268">
    <property type="component" value="Unassembled WGS sequence"/>
</dbReference>
<dbReference type="AlphaFoldDB" id="A0A016XMM8"/>
<evidence type="ECO:0000256" key="1">
    <source>
        <dbReference type="SAM" id="Phobius"/>
    </source>
</evidence>
<dbReference type="EMBL" id="JEMG01000001">
    <property type="protein sequence ID" value="EYC52842.1"/>
    <property type="molecule type" value="Genomic_DNA"/>
</dbReference>
<sequence length="60" mass="7030">MNKKYEEHFWDVDLVVLFKDWFSQIGLFLLMAVTFLGIGLPLFISILVLWYLAGFPSFSL</sequence>
<dbReference type="OrthoDB" id="8909716at2"/>
<proteinExistence type="predicted"/>
<comment type="caution">
    <text evidence="2">The sequence shown here is derived from an EMBL/GenBank/DDBJ whole genome shotgun (WGS) entry which is preliminary data.</text>
</comment>
<keyword evidence="1" id="KW-0472">Membrane</keyword>
<evidence type="ECO:0000313" key="2">
    <source>
        <dbReference type="EMBL" id="EYC52842.1"/>
    </source>
</evidence>
<protein>
    <submittedName>
        <fullName evidence="2">Uncharacterized protein</fullName>
    </submittedName>
</protein>
<keyword evidence="1" id="KW-1133">Transmembrane helix</keyword>
<gene>
    <name evidence="2" type="ORF">AZ34_09065</name>
</gene>
<accession>A0A016XMM8</accession>
<feature type="transmembrane region" description="Helical" evidence="1">
    <location>
        <begin position="27"/>
        <end position="53"/>
    </location>
</feature>
<evidence type="ECO:0000313" key="3">
    <source>
        <dbReference type="Proteomes" id="UP000023268"/>
    </source>
</evidence>
<keyword evidence="1" id="KW-0812">Transmembrane</keyword>
<dbReference type="RefSeq" id="WP_035607215.1">
    <property type="nucleotide sequence ID" value="NZ_JEMG01000001.1"/>
</dbReference>
<organism evidence="2 3">
    <name type="scientific">Hylemonella gracilis str. Niagara R</name>
    <dbReference type="NCBI Taxonomy" id="1458275"/>
    <lineage>
        <taxon>Bacteria</taxon>
        <taxon>Pseudomonadati</taxon>
        <taxon>Pseudomonadota</taxon>
        <taxon>Betaproteobacteria</taxon>
        <taxon>Burkholderiales</taxon>
        <taxon>Comamonadaceae</taxon>
        <taxon>Hylemonella</taxon>
    </lineage>
</organism>
<name>A0A016XMM8_9BURK</name>